<evidence type="ECO:0000313" key="3">
    <source>
        <dbReference type="Proteomes" id="UP000002037"/>
    </source>
</evidence>
<dbReference type="RefSeq" id="XP_002549619.1">
    <property type="nucleotide sequence ID" value="XM_002549573.1"/>
</dbReference>
<proteinExistence type="predicted"/>
<evidence type="ECO:0000256" key="1">
    <source>
        <dbReference type="SAM" id="MobiDB-lite"/>
    </source>
</evidence>
<accession>C5MCG5</accession>
<feature type="compositionally biased region" description="Basic and acidic residues" evidence="1">
    <location>
        <begin position="96"/>
        <end position="105"/>
    </location>
</feature>
<dbReference type="VEuPathDB" id="FungiDB:CTRG_03916"/>
<keyword evidence="3" id="KW-1185">Reference proteome</keyword>
<name>C5MCG5_CANTT</name>
<reference evidence="2 3" key="1">
    <citation type="journal article" date="2009" name="Nature">
        <title>Evolution of pathogenicity and sexual reproduction in eight Candida genomes.</title>
        <authorList>
            <person name="Butler G."/>
            <person name="Rasmussen M.D."/>
            <person name="Lin M.F."/>
            <person name="Santos M.A."/>
            <person name="Sakthikumar S."/>
            <person name="Munro C.A."/>
            <person name="Rheinbay E."/>
            <person name="Grabherr M."/>
            <person name="Forche A."/>
            <person name="Reedy J.L."/>
            <person name="Agrafioti I."/>
            <person name="Arnaud M.B."/>
            <person name="Bates S."/>
            <person name="Brown A.J."/>
            <person name="Brunke S."/>
            <person name="Costanzo M.C."/>
            <person name="Fitzpatrick D.A."/>
            <person name="de Groot P.W."/>
            <person name="Harris D."/>
            <person name="Hoyer L.L."/>
            <person name="Hube B."/>
            <person name="Klis F.M."/>
            <person name="Kodira C."/>
            <person name="Lennard N."/>
            <person name="Logue M.E."/>
            <person name="Martin R."/>
            <person name="Neiman A.M."/>
            <person name="Nikolaou E."/>
            <person name="Quail M.A."/>
            <person name="Quinn J."/>
            <person name="Santos M.C."/>
            <person name="Schmitzberger F.F."/>
            <person name="Sherlock G."/>
            <person name="Shah P."/>
            <person name="Silverstein K.A."/>
            <person name="Skrzypek M.S."/>
            <person name="Soll D."/>
            <person name="Staggs R."/>
            <person name="Stansfield I."/>
            <person name="Stumpf M.P."/>
            <person name="Sudbery P.E."/>
            <person name="Srikantha T."/>
            <person name="Zeng Q."/>
            <person name="Berman J."/>
            <person name="Berriman M."/>
            <person name="Heitman J."/>
            <person name="Gow N.A."/>
            <person name="Lorenz M.C."/>
            <person name="Birren B.W."/>
            <person name="Kellis M."/>
            <person name="Cuomo C.A."/>
        </authorList>
    </citation>
    <scope>NUCLEOTIDE SEQUENCE [LARGE SCALE GENOMIC DNA]</scope>
    <source>
        <strain evidence="3">ATCC MYA-3404 / T1</strain>
    </source>
</reference>
<feature type="compositionally biased region" description="Polar residues" evidence="1">
    <location>
        <begin position="61"/>
        <end position="70"/>
    </location>
</feature>
<dbReference type="KEGG" id="ctp:CTRG_03916"/>
<feature type="compositionally biased region" description="Basic and acidic residues" evidence="1">
    <location>
        <begin position="74"/>
        <end position="86"/>
    </location>
</feature>
<dbReference type="GeneID" id="8296649"/>
<dbReference type="OrthoDB" id="10624396at2759"/>
<dbReference type="AlphaFoldDB" id="C5MCG5"/>
<protein>
    <submittedName>
        <fullName evidence="2">Uncharacterized protein</fullName>
    </submittedName>
</protein>
<gene>
    <name evidence="2" type="ORF">CTRG_03916</name>
</gene>
<evidence type="ECO:0000313" key="2">
    <source>
        <dbReference type="EMBL" id="EER32245.1"/>
    </source>
</evidence>
<dbReference type="HOGENOM" id="CLU_1695250_0_0_1"/>
<organism evidence="2 3">
    <name type="scientific">Candida tropicalis (strain ATCC MYA-3404 / T1)</name>
    <name type="common">Yeast</name>
    <dbReference type="NCBI Taxonomy" id="294747"/>
    <lineage>
        <taxon>Eukaryota</taxon>
        <taxon>Fungi</taxon>
        <taxon>Dikarya</taxon>
        <taxon>Ascomycota</taxon>
        <taxon>Saccharomycotina</taxon>
        <taxon>Pichiomycetes</taxon>
        <taxon>Debaryomycetaceae</taxon>
        <taxon>Candida/Lodderomyces clade</taxon>
        <taxon>Candida</taxon>
    </lineage>
</organism>
<sequence>MILDLDMNPIKSFDSETEVQSSTWDILGVAIEYPIKESSDNYEDLIDFYFTDNEEEENINSIQDQISLPRNNKRKDQTQDITDNLHKSSIHKRRRTDTGSKSKELNIPDFAEIQTTTNISKKVANHEYPDDLQVLTKETKVEEWIAYARNIIHKK</sequence>
<dbReference type="Proteomes" id="UP000002037">
    <property type="component" value="Unassembled WGS sequence"/>
</dbReference>
<dbReference type="EMBL" id="GG692399">
    <property type="protein sequence ID" value="EER32245.1"/>
    <property type="molecule type" value="Genomic_DNA"/>
</dbReference>
<feature type="region of interest" description="Disordered" evidence="1">
    <location>
        <begin position="61"/>
        <end position="105"/>
    </location>
</feature>